<dbReference type="Gene3D" id="3.30.470.20">
    <property type="entry name" value="ATP-grasp fold, B domain"/>
    <property type="match status" value="1"/>
</dbReference>
<feature type="binding site" evidence="4">
    <location>
        <begin position="191"/>
        <end position="194"/>
    </location>
    <ligand>
        <name>ATP</name>
        <dbReference type="ChEBI" id="CHEBI:30616"/>
    </ligand>
</feature>
<dbReference type="Proteomes" id="UP001314903">
    <property type="component" value="Unassembled WGS sequence"/>
</dbReference>
<comment type="catalytic activity">
    <reaction evidence="4 5">
        <text>5-amino-1-(5-phospho-beta-D-ribosyl)imidazole + hydrogencarbonate + ATP = 5-carboxyamino-1-(5-phospho-D-ribosyl)imidazole + ADP + phosphate + 2 H(+)</text>
        <dbReference type="Rhea" id="RHEA:19317"/>
        <dbReference type="ChEBI" id="CHEBI:15378"/>
        <dbReference type="ChEBI" id="CHEBI:17544"/>
        <dbReference type="ChEBI" id="CHEBI:30616"/>
        <dbReference type="ChEBI" id="CHEBI:43474"/>
        <dbReference type="ChEBI" id="CHEBI:58730"/>
        <dbReference type="ChEBI" id="CHEBI:137981"/>
        <dbReference type="ChEBI" id="CHEBI:456216"/>
        <dbReference type="EC" id="6.3.4.18"/>
    </reaction>
</comment>
<dbReference type="InterPro" id="IPR011761">
    <property type="entry name" value="ATP-grasp"/>
</dbReference>
<comment type="pathway">
    <text evidence="4 5">Purine metabolism; IMP biosynthesis via de novo pathway; 5-amino-1-(5-phospho-D-ribosyl)imidazole-4-carboxylate from 5-amino-1-(5-phospho-D-ribosyl)imidazole (N5-CAIR route): step 1/2.</text>
</comment>
<comment type="similarity">
    <text evidence="4 5">Belongs to the PurK/PurT family.</text>
</comment>
<evidence type="ECO:0000259" key="6">
    <source>
        <dbReference type="PROSITE" id="PS50975"/>
    </source>
</evidence>
<dbReference type="SUPFAM" id="SSF56059">
    <property type="entry name" value="Glutathione synthetase ATP-binding domain-like"/>
    <property type="match status" value="1"/>
</dbReference>
<dbReference type="EC" id="6.3.4.18" evidence="4 5"/>
<dbReference type="InterPro" id="IPR003135">
    <property type="entry name" value="ATP-grasp_carboxylate-amine"/>
</dbReference>
<dbReference type="InterPro" id="IPR040686">
    <property type="entry name" value="PurK_C"/>
</dbReference>
<dbReference type="SUPFAM" id="SSF51246">
    <property type="entry name" value="Rudiment single hybrid motif"/>
    <property type="match status" value="1"/>
</dbReference>
<keyword evidence="8" id="KW-1185">Reference proteome</keyword>
<dbReference type="PANTHER" id="PTHR11609">
    <property type="entry name" value="PURINE BIOSYNTHESIS PROTEIN 6/7, PUR6/7"/>
    <property type="match status" value="1"/>
</dbReference>
<keyword evidence="2 4" id="KW-0658">Purine biosynthesis</keyword>
<evidence type="ECO:0000256" key="3">
    <source>
        <dbReference type="ARBA" id="ARBA00022840"/>
    </source>
</evidence>
<evidence type="ECO:0000256" key="5">
    <source>
        <dbReference type="RuleBase" id="RU361200"/>
    </source>
</evidence>
<evidence type="ECO:0000313" key="7">
    <source>
        <dbReference type="EMBL" id="MBP2028498.1"/>
    </source>
</evidence>
<dbReference type="PROSITE" id="PS50975">
    <property type="entry name" value="ATP_GRASP"/>
    <property type="match status" value="1"/>
</dbReference>
<dbReference type="InterPro" id="IPR011054">
    <property type="entry name" value="Rudment_hybrid_motif"/>
</dbReference>
<dbReference type="GO" id="GO:0034028">
    <property type="term" value="F:5-(carboxyamino)imidazole ribonucleotide synthase activity"/>
    <property type="evidence" value="ECO:0007669"/>
    <property type="project" value="UniProtKB-EC"/>
</dbReference>
<dbReference type="EMBL" id="JAGGLI010000030">
    <property type="protein sequence ID" value="MBP2028498.1"/>
    <property type="molecule type" value="Genomic_DNA"/>
</dbReference>
<feature type="binding site" evidence="4">
    <location>
        <position position="199"/>
    </location>
    <ligand>
        <name>ATP</name>
        <dbReference type="ChEBI" id="CHEBI:30616"/>
    </ligand>
</feature>
<dbReference type="RefSeq" id="WP_209661547.1">
    <property type="nucleotide sequence ID" value="NZ_JAGGLI010000030.1"/>
</dbReference>
<sequence>MSKDESNVLYPPSKIGIVGGGQLGKLMAFEAKKMGYHLTILDPTYNCPAGQVSDEQITASFADKDSIRKLAKETDVITFEFEHINADILKELEDEGYRVYPSGHTLKKIQNKYIQKKLLFDKGVKVPNLKKVNSKLDIINTFEDFGDELILKTCTGGYDGKGNIVIKNKAKLDEIIDELSDDSIKEHFFAEKLVDFEKELSIIASRDLMGNVSFYPIAENTHKDSILTLTVAPADISSLVEEKAINTAKEVMDILDDVGVFCIEMFLGKDHEIYVNEIAPRPHNSGHYTYEACITSQFEQLIRIITGMPLGSTNLLSPCAMTNILGTDEVIGQYSVKGMEDILKEKNAYIHLYGKFSTGKNKKIGHITVLDDNLKEASKKALEAINNLKIISIKKS</sequence>
<dbReference type="NCBIfam" id="TIGR01161">
    <property type="entry name" value="purK"/>
    <property type="match status" value="1"/>
</dbReference>
<evidence type="ECO:0000256" key="4">
    <source>
        <dbReference type="HAMAP-Rule" id="MF_01928"/>
    </source>
</evidence>
<dbReference type="NCBIfam" id="NF004675">
    <property type="entry name" value="PRK06019.1-1"/>
    <property type="match status" value="1"/>
</dbReference>
<feature type="binding site" evidence="4">
    <location>
        <position position="152"/>
    </location>
    <ligand>
        <name>ATP</name>
        <dbReference type="ChEBI" id="CHEBI:30616"/>
    </ligand>
</feature>
<dbReference type="InterPro" id="IPR013815">
    <property type="entry name" value="ATP_grasp_subdomain_1"/>
</dbReference>
<evidence type="ECO:0000256" key="2">
    <source>
        <dbReference type="ARBA" id="ARBA00022755"/>
    </source>
</evidence>
<dbReference type="Pfam" id="PF22660">
    <property type="entry name" value="RS_preATP-grasp-like"/>
    <property type="match status" value="1"/>
</dbReference>
<dbReference type="Pfam" id="PF02222">
    <property type="entry name" value="ATP-grasp"/>
    <property type="match status" value="1"/>
</dbReference>
<dbReference type="PANTHER" id="PTHR11609:SF5">
    <property type="entry name" value="PHOSPHORIBOSYLAMINOIMIDAZOLE CARBOXYLASE"/>
    <property type="match status" value="1"/>
</dbReference>
<dbReference type="InterPro" id="IPR005875">
    <property type="entry name" value="PurK"/>
</dbReference>
<comment type="caution">
    <text evidence="7">The sequence shown here is derived from an EMBL/GenBank/DDBJ whole genome shotgun (WGS) entry which is preliminary data.</text>
</comment>
<dbReference type="HAMAP" id="MF_01928">
    <property type="entry name" value="PurK"/>
    <property type="match status" value="1"/>
</dbReference>
<keyword evidence="3 4" id="KW-0067">ATP-binding</keyword>
<dbReference type="SUPFAM" id="SSF52440">
    <property type="entry name" value="PreATP-grasp domain"/>
    <property type="match status" value="1"/>
</dbReference>
<feature type="binding site" evidence="4">
    <location>
        <position position="112"/>
    </location>
    <ligand>
        <name>ATP</name>
        <dbReference type="ChEBI" id="CHEBI:30616"/>
    </ligand>
</feature>
<protein>
    <recommendedName>
        <fullName evidence="4 5">N5-carboxyaminoimidazole ribonucleotide synthase</fullName>
        <shortName evidence="4 5">N5-CAIR synthase</shortName>
        <ecNumber evidence="4 5">6.3.4.18</ecNumber>
    </recommendedName>
    <alternativeName>
        <fullName evidence="4 5">5-(carboxyamino)imidazole ribonucleotide synthetase</fullName>
    </alternativeName>
</protein>
<proteinExistence type="inferred from homology"/>
<dbReference type="Gene3D" id="3.30.1490.20">
    <property type="entry name" value="ATP-grasp fold, A domain"/>
    <property type="match status" value="1"/>
</dbReference>
<dbReference type="InterPro" id="IPR054350">
    <property type="entry name" value="PurT/PurK_preATP-grasp"/>
</dbReference>
<organism evidence="7 8">
    <name type="scientific">Acetoanaerobium pronyense</name>
    <dbReference type="NCBI Taxonomy" id="1482736"/>
    <lineage>
        <taxon>Bacteria</taxon>
        <taxon>Bacillati</taxon>
        <taxon>Bacillota</taxon>
        <taxon>Clostridia</taxon>
        <taxon>Peptostreptococcales</taxon>
        <taxon>Filifactoraceae</taxon>
        <taxon>Acetoanaerobium</taxon>
    </lineage>
</organism>
<comment type="subunit">
    <text evidence="4 5">Homodimer.</text>
</comment>
<feature type="binding site" evidence="4">
    <location>
        <begin position="276"/>
        <end position="277"/>
    </location>
    <ligand>
        <name>ATP</name>
        <dbReference type="ChEBI" id="CHEBI:30616"/>
    </ligand>
</feature>
<feature type="domain" description="ATP-grasp" evidence="6">
    <location>
        <begin position="116"/>
        <end position="306"/>
    </location>
</feature>
<feature type="binding site" evidence="4">
    <location>
        <position position="222"/>
    </location>
    <ligand>
        <name>ATP</name>
        <dbReference type="ChEBI" id="CHEBI:30616"/>
    </ligand>
</feature>
<accession>A0ABS4KL31</accession>
<evidence type="ECO:0000313" key="8">
    <source>
        <dbReference type="Proteomes" id="UP001314903"/>
    </source>
</evidence>
<comment type="function">
    <text evidence="4">Catalyzes the ATP-dependent conversion of 5-aminoimidazole ribonucleotide (AIR) and HCO(3)(-) to N5-carboxyaminoimidazole ribonucleotide (N5-CAIR).</text>
</comment>
<reference evidence="7 8" key="1">
    <citation type="submission" date="2021-03" db="EMBL/GenBank/DDBJ databases">
        <title>Genomic Encyclopedia of Type Strains, Phase IV (KMG-IV): sequencing the most valuable type-strain genomes for metagenomic binning, comparative biology and taxonomic classification.</title>
        <authorList>
            <person name="Goeker M."/>
        </authorList>
    </citation>
    <scope>NUCLEOTIDE SEQUENCE [LARGE SCALE GENOMIC DNA]</scope>
    <source>
        <strain evidence="7 8">DSM 27512</strain>
    </source>
</reference>
<gene>
    <name evidence="4 5" type="primary">purK</name>
    <name evidence="7" type="ORF">J2Z35_002323</name>
</gene>
<dbReference type="InterPro" id="IPR016185">
    <property type="entry name" value="PreATP-grasp_dom_sf"/>
</dbReference>
<evidence type="ECO:0000256" key="1">
    <source>
        <dbReference type="ARBA" id="ARBA00022741"/>
    </source>
</evidence>
<dbReference type="Gene3D" id="3.40.50.20">
    <property type="match status" value="1"/>
</dbReference>
<dbReference type="Pfam" id="PF17769">
    <property type="entry name" value="PurK_C"/>
    <property type="match status" value="1"/>
</dbReference>
<dbReference type="NCBIfam" id="NF004679">
    <property type="entry name" value="PRK06019.1-5"/>
    <property type="match status" value="1"/>
</dbReference>
<keyword evidence="1 4" id="KW-0547">Nucleotide-binding</keyword>
<comment type="function">
    <text evidence="5">Catalyzes the ATP-dependent conversion of 5-aminoimidazole ribonucleotide (AIR) and HCO(3)- to N5-carboxyaminoimidazole ribonucleotide (N5-CAIR).</text>
</comment>
<name>A0ABS4KL31_9FIRM</name>
<comment type="caution">
    <text evidence="4">Lacks conserved residue(s) required for the propagation of feature annotation.</text>
</comment>
<keyword evidence="4 5" id="KW-0436">Ligase</keyword>